<feature type="domain" description="ABC transmembrane type-1" evidence="8">
    <location>
        <begin position="49"/>
        <end position="237"/>
    </location>
</feature>
<keyword evidence="4 7" id="KW-0812">Transmembrane</keyword>
<evidence type="ECO:0000259" key="8">
    <source>
        <dbReference type="PROSITE" id="PS50928"/>
    </source>
</evidence>
<dbReference type="Proteomes" id="UP001241537">
    <property type="component" value="Unassembled WGS sequence"/>
</dbReference>
<evidence type="ECO:0000256" key="7">
    <source>
        <dbReference type="RuleBase" id="RU363032"/>
    </source>
</evidence>
<dbReference type="InterPro" id="IPR000515">
    <property type="entry name" value="MetI-like"/>
</dbReference>
<dbReference type="Gene3D" id="1.10.3720.10">
    <property type="entry name" value="MetI-like"/>
    <property type="match status" value="1"/>
</dbReference>
<evidence type="ECO:0000256" key="3">
    <source>
        <dbReference type="ARBA" id="ARBA00022475"/>
    </source>
</evidence>
<evidence type="ECO:0000256" key="6">
    <source>
        <dbReference type="ARBA" id="ARBA00023136"/>
    </source>
</evidence>
<feature type="transmembrane region" description="Helical" evidence="7">
    <location>
        <begin position="60"/>
        <end position="79"/>
    </location>
</feature>
<dbReference type="PANTHER" id="PTHR30151">
    <property type="entry name" value="ALKANE SULFONATE ABC TRANSPORTER-RELATED, MEMBRANE SUBUNIT"/>
    <property type="match status" value="1"/>
</dbReference>
<keyword evidence="3" id="KW-1003">Cell membrane</keyword>
<dbReference type="InterPro" id="IPR035906">
    <property type="entry name" value="MetI-like_sf"/>
</dbReference>
<evidence type="ECO:0000256" key="2">
    <source>
        <dbReference type="ARBA" id="ARBA00022448"/>
    </source>
</evidence>
<dbReference type="PROSITE" id="PS50928">
    <property type="entry name" value="ABC_TM1"/>
    <property type="match status" value="1"/>
</dbReference>
<proteinExistence type="inferred from homology"/>
<dbReference type="GO" id="GO:0055085">
    <property type="term" value="P:transmembrane transport"/>
    <property type="evidence" value="ECO:0007669"/>
    <property type="project" value="InterPro"/>
</dbReference>
<accession>A0AAE3VAC8</accession>
<evidence type="ECO:0000256" key="1">
    <source>
        <dbReference type="ARBA" id="ARBA00004651"/>
    </source>
</evidence>
<comment type="caution">
    <text evidence="9">The sequence shown here is derived from an EMBL/GenBank/DDBJ whole genome shotgun (WGS) entry which is preliminary data.</text>
</comment>
<evidence type="ECO:0000256" key="4">
    <source>
        <dbReference type="ARBA" id="ARBA00022692"/>
    </source>
</evidence>
<reference evidence="9" key="1">
    <citation type="submission" date="2023-07" db="EMBL/GenBank/DDBJ databases">
        <title>Genomic Encyclopedia of Type Strains, Phase IV (KMG-IV): sequencing the most valuable type-strain genomes for metagenomic binning, comparative biology and taxonomic classification.</title>
        <authorList>
            <person name="Goeker M."/>
        </authorList>
    </citation>
    <scope>NUCLEOTIDE SEQUENCE</scope>
    <source>
        <strain evidence="9">DSM 19659</strain>
    </source>
</reference>
<name>A0AAE3VAC8_9FIRM</name>
<keyword evidence="5 7" id="KW-1133">Transmembrane helix</keyword>
<sequence>MNLRQSVLALLLWLLLWQLISISVNNTILLAGPRETAEALLRLFGSSAYWSSVLHSLLRILGGFLAGGLLGVLLAAAAYSNQGLRIILSPFVASIRAIPVVSFVILLLIWSGSGGVAFWISAVVSFPVLYLNSLAGLMSTEHTLIEVTELFQLRLRDRISALYLPQLKPFLRGALSIAAGMSFKAGVAAEVIGQPLLSIGNGMYRAKIYLETAELFAWTLTVVLLSWLLERMLLLLLRKC</sequence>
<dbReference type="Pfam" id="PF00528">
    <property type="entry name" value="BPD_transp_1"/>
    <property type="match status" value="1"/>
</dbReference>
<dbReference type="EMBL" id="JAUSTO010000006">
    <property type="protein sequence ID" value="MDQ0152467.1"/>
    <property type="molecule type" value="Genomic_DNA"/>
</dbReference>
<gene>
    <name evidence="9" type="ORF">J2S20_001159</name>
</gene>
<keyword evidence="10" id="KW-1185">Reference proteome</keyword>
<evidence type="ECO:0000256" key="5">
    <source>
        <dbReference type="ARBA" id="ARBA00022989"/>
    </source>
</evidence>
<comment type="similarity">
    <text evidence="7">Belongs to the binding-protein-dependent transport system permease family.</text>
</comment>
<protein>
    <submittedName>
        <fullName evidence="9">NitT/TauT family transport system permease protein</fullName>
    </submittedName>
</protein>
<evidence type="ECO:0000313" key="9">
    <source>
        <dbReference type="EMBL" id="MDQ0152467.1"/>
    </source>
</evidence>
<comment type="subcellular location">
    <subcellularLocation>
        <location evidence="1 7">Cell membrane</location>
        <topology evidence="1 7">Multi-pass membrane protein</topology>
    </subcellularLocation>
</comment>
<evidence type="ECO:0000313" key="10">
    <source>
        <dbReference type="Proteomes" id="UP001241537"/>
    </source>
</evidence>
<dbReference type="SUPFAM" id="SSF161098">
    <property type="entry name" value="MetI-like"/>
    <property type="match status" value="1"/>
</dbReference>
<dbReference type="PANTHER" id="PTHR30151:SF0">
    <property type="entry name" value="ABC TRANSPORTER PERMEASE PROTEIN MJ0413-RELATED"/>
    <property type="match status" value="1"/>
</dbReference>
<keyword evidence="2 7" id="KW-0813">Transport</keyword>
<feature type="transmembrane region" description="Helical" evidence="7">
    <location>
        <begin position="208"/>
        <end position="229"/>
    </location>
</feature>
<organism evidence="9 10">
    <name type="scientific">Moryella indoligenes</name>
    <dbReference type="NCBI Taxonomy" id="371674"/>
    <lineage>
        <taxon>Bacteria</taxon>
        <taxon>Bacillati</taxon>
        <taxon>Bacillota</taxon>
        <taxon>Clostridia</taxon>
        <taxon>Lachnospirales</taxon>
        <taxon>Lachnospiraceae</taxon>
        <taxon>Moryella</taxon>
    </lineage>
</organism>
<dbReference type="GO" id="GO:0005886">
    <property type="term" value="C:plasma membrane"/>
    <property type="evidence" value="ECO:0007669"/>
    <property type="project" value="UniProtKB-SubCell"/>
</dbReference>
<keyword evidence="6 7" id="KW-0472">Membrane</keyword>
<dbReference type="AlphaFoldDB" id="A0AAE3VAC8"/>